<evidence type="ECO:0000313" key="1">
    <source>
        <dbReference type="EMBL" id="KNC34265.1"/>
    </source>
</evidence>
<gene>
    <name evidence="1" type="ORF">FF38_10654</name>
</gene>
<name>A0A0L0CPI5_LUCCU</name>
<dbReference type="AlphaFoldDB" id="A0A0L0CPI5"/>
<keyword evidence="2" id="KW-1185">Reference proteome</keyword>
<sequence length="162" mass="18924">MDDNKFQRSCQRFREAMDRENRKRRKIVEIQSITYMPNLNMQSITGNQKKSDVLARLVEDLGIGEDDPHLDIPEVLASITPISPGKRTCFLVETNSYSVEVYIRRSLDVWIIHKEEKFVFPKSRNDIGEIMDRYKPFSIGFASETINDHVLNFIELSSKLRL</sequence>
<organism evidence="1 2">
    <name type="scientific">Lucilia cuprina</name>
    <name type="common">Green bottle fly</name>
    <name type="synonym">Australian sheep blowfly</name>
    <dbReference type="NCBI Taxonomy" id="7375"/>
    <lineage>
        <taxon>Eukaryota</taxon>
        <taxon>Metazoa</taxon>
        <taxon>Ecdysozoa</taxon>
        <taxon>Arthropoda</taxon>
        <taxon>Hexapoda</taxon>
        <taxon>Insecta</taxon>
        <taxon>Pterygota</taxon>
        <taxon>Neoptera</taxon>
        <taxon>Endopterygota</taxon>
        <taxon>Diptera</taxon>
        <taxon>Brachycera</taxon>
        <taxon>Muscomorpha</taxon>
        <taxon>Oestroidea</taxon>
        <taxon>Calliphoridae</taxon>
        <taxon>Luciliinae</taxon>
        <taxon>Lucilia</taxon>
    </lineage>
</organism>
<proteinExistence type="predicted"/>
<protein>
    <submittedName>
        <fullName evidence="1">Uncharacterized protein</fullName>
    </submittedName>
</protein>
<dbReference type="EMBL" id="JRES01000082">
    <property type="protein sequence ID" value="KNC34265.1"/>
    <property type="molecule type" value="Genomic_DNA"/>
</dbReference>
<evidence type="ECO:0000313" key="2">
    <source>
        <dbReference type="Proteomes" id="UP000037069"/>
    </source>
</evidence>
<comment type="caution">
    <text evidence="1">The sequence shown here is derived from an EMBL/GenBank/DDBJ whole genome shotgun (WGS) entry which is preliminary data.</text>
</comment>
<accession>A0A0L0CPI5</accession>
<reference evidence="1 2" key="1">
    <citation type="journal article" date="2015" name="Nat. Commun.">
        <title>Lucilia cuprina genome unlocks parasitic fly biology to underpin future interventions.</title>
        <authorList>
            <person name="Anstead C.A."/>
            <person name="Korhonen P.K."/>
            <person name="Young N.D."/>
            <person name="Hall R.S."/>
            <person name="Jex A.R."/>
            <person name="Murali S.C."/>
            <person name="Hughes D.S."/>
            <person name="Lee S.F."/>
            <person name="Perry T."/>
            <person name="Stroehlein A.J."/>
            <person name="Ansell B.R."/>
            <person name="Breugelmans B."/>
            <person name="Hofmann A."/>
            <person name="Qu J."/>
            <person name="Dugan S."/>
            <person name="Lee S.L."/>
            <person name="Chao H."/>
            <person name="Dinh H."/>
            <person name="Han Y."/>
            <person name="Doddapaneni H.V."/>
            <person name="Worley K.C."/>
            <person name="Muzny D.M."/>
            <person name="Ioannidis P."/>
            <person name="Waterhouse R.M."/>
            <person name="Zdobnov E.M."/>
            <person name="James P.J."/>
            <person name="Bagnall N.H."/>
            <person name="Kotze A.C."/>
            <person name="Gibbs R.A."/>
            <person name="Richards S."/>
            <person name="Batterham P."/>
            <person name="Gasser R.B."/>
        </authorList>
    </citation>
    <scope>NUCLEOTIDE SEQUENCE [LARGE SCALE GENOMIC DNA]</scope>
    <source>
        <strain evidence="1 2">LS</strain>
        <tissue evidence="1">Full body</tissue>
    </source>
</reference>
<dbReference type="Proteomes" id="UP000037069">
    <property type="component" value="Unassembled WGS sequence"/>
</dbReference>